<dbReference type="Gene3D" id="3.40.50.1110">
    <property type="entry name" value="SGNH hydrolase"/>
    <property type="match status" value="1"/>
</dbReference>
<dbReference type="PANTHER" id="PTHR30383:SF5">
    <property type="entry name" value="SGNH HYDROLASE-TYPE ESTERASE DOMAIN-CONTAINING PROTEIN"/>
    <property type="match status" value="1"/>
</dbReference>
<evidence type="ECO:0000313" key="3">
    <source>
        <dbReference type="Proteomes" id="UP000318733"/>
    </source>
</evidence>
<dbReference type="GO" id="GO:0004622">
    <property type="term" value="F:phosphatidylcholine lysophospholipase activity"/>
    <property type="evidence" value="ECO:0007669"/>
    <property type="project" value="TreeGrafter"/>
</dbReference>
<proteinExistence type="predicted"/>
<reference evidence="2 3" key="1">
    <citation type="submission" date="2019-07" db="EMBL/GenBank/DDBJ databases">
        <authorList>
            <person name="Huq M.A."/>
        </authorList>
    </citation>
    <scope>NUCLEOTIDE SEQUENCE [LARGE SCALE GENOMIC DNA]</scope>
    <source>
        <strain evidence="2 3">MAH-19</strain>
    </source>
</reference>
<keyword evidence="2" id="KW-0378">Hydrolase</keyword>
<dbReference type="Pfam" id="PF13472">
    <property type="entry name" value="Lipase_GDSL_2"/>
    <property type="match status" value="1"/>
</dbReference>
<dbReference type="InterPro" id="IPR051532">
    <property type="entry name" value="Ester_Hydrolysis_Enzymes"/>
</dbReference>
<dbReference type="OrthoDB" id="9794725at2"/>
<dbReference type="PANTHER" id="PTHR30383">
    <property type="entry name" value="THIOESTERASE 1/PROTEASE 1/LYSOPHOSPHOLIPASE L1"/>
    <property type="match status" value="1"/>
</dbReference>
<feature type="domain" description="SGNH hydrolase-type esterase" evidence="1">
    <location>
        <begin position="194"/>
        <end position="367"/>
    </location>
</feature>
<evidence type="ECO:0000313" key="2">
    <source>
        <dbReference type="EMBL" id="TSJ44454.1"/>
    </source>
</evidence>
<gene>
    <name evidence="2" type="ORF">FO440_09825</name>
</gene>
<dbReference type="Proteomes" id="UP000318733">
    <property type="component" value="Unassembled WGS sequence"/>
</dbReference>
<keyword evidence="3" id="KW-1185">Reference proteome</keyword>
<comment type="caution">
    <text evidence="2">The sequence shown here is derived from an EMBL/GenBank/DDBJ whole genome shotgun (WGS) entry which is preliminary data.</text>
</comment>
<dbReference type="InterPro" id="IPR013830">
    <property type="entry name" value="SGNH_hydro"/>
</dbReference>
<dbReference type="CDD" id="cd00229">
    <property type="entry name" value="SGNH_hydrolase"/>
    <property type="match status" value="1"/>
</dbReference>
<accession>A0A556MWZ2</accession>
<protein>
    <submittedName>
        <fullName evidence="2">SGNH/GDSL hydrolase family protein</fullName>
    </submittedName>
</protein>
<dbReference type="InterPro" id="IPR036514">
    <property type="entry name" value="SGNH_hydro_sf"/>
</dbReference>
<dbReference type="AlphaFoldDB" id="A0A556MWZ2"/>
<dbReference type="SUPFAM" id="SSF52266">
    <property type="entry name" value="SGNH hydrolase"/>
    <property type="match status" value="1"/>
</dbReference>
<evidence type="ECO:0000259" key="1">
    <source>
        <dbReference type="Pfam" id="PF13472"/>
    </source>
</evidence>
<dbReference type="EMBL" id="VLPK01000001">
    <property type="protein sequence ID" value="TSJ44454.1"/>
    <property type="molecule type" value="Genomic_DNA"/>
</dbReference>
<name>A0A556MWZ2_9SPHI</name>
<sequence length="383" mass="43076">MLKLNAGKKIVSYLICAFTGLSAQAQMRDTISSRWKSYISLNNYCVPFWKADTIVDETILPIIDNGSINCRLLYNAEQILSVKSSDYHKIFKKGKDWDIRDGRLILLPGSDIPITKKQDLVFKSFRPDLSMTGKKPGTFVLFTEKPFFSALQIALTYVKAIGEKWQGPIPQFCKMGLPVTLTKLRNEKHLKIVFYGNSIEAGYNTSDYMNTPPFMPTWPELIVNQLCNQYHSPIAYVNNAIPGKLASWGLEQVNNEVNSEKPDLVIIGFGMNDGAANVSPDKYRQDIAGMIGQIRQVNARAEFILIAPMLPNPDATQNGIQSLYMAELEKLIRKGIAVADMTGVHAELLKRKSYQDMTGNNVNHPNDYLARWYAQTILGLLIK</sequence>
<organism evidence="2 3">
    <name type="scientific">Mucilaginibacter corticis</name>
    <dbReference type="NCBI Taxonomy" id="2597670"/>
    <lineage>
        <taxon>Bacteria</taxon>
        <taxon>Pseudomonadati</taxon>
        <taxon>Bacteroidota</taxon>
        <taxon>Sphingobacteriia</taxon>
        <taxon>Sphingobacteriales</taxon>
        <taxon>Sphingobacteriaceae</taxon>
        <taxon>Mucilaginibacter</taxon>
    </lineage>
</organism>